<dbReference type="RefSeq" id="WP_128213077.1">
    <property type="nucleotide sequence ID" value="NZ_CP025746.1"/>
</dbReference>
<protein>
    <submittedName>
        <fullName evidence="1">HutD-family protein</fullName>
    </submittedName>
</protein>
<dbReference type="AlphaFoldDB" id="A0A410DTF6"/>
<proteinExistence type="predicted"/>
<dbReference type="OrthoDB" id="9786443at2"/>
<dbReference type="InterPro" id="IPR014710">
    <property type="entry name" value="RmlC-like_jellyroll"/>
</dbReference>
<dbReference type="EMBL" id="CP025746">
    <property type="protein sequence ID" value="QAA32288.1"/>
    <property type="molecule type" value="Genomic_DNA"/>
</dbReference>
<dbReference type="KEGG" id="cmah:C1I91_11920"/>
<dbReference type="InterPro" id="IPR011051">
    <property type="entry name" value="RmlC_Cupin_sf"/>
</dbReference>
<name>A0A410DTF6_9CLOT</name>
<evidence type="ECO:0000313" key="2">
    <source>
        <dbReference type="Proteomes" id="UP000286268"/>
    </source>
</evidence>
<gene>
    <name evidence="1" type="ORF">C1I91_11920</name>
</gene>
<organism evidence="1 2">
    <name type="scientific">Clostridium manihotivorum</name>
    <dbReference type="NCBI Taxonomy" id="2320868"/>
    <lineage>
        <taxon>Bacteria</taxon>
        <taxon>Bacillati</taxon>
        <taxon>Bacillota</taxon>
        <taxon>Clostridia</taxon>
        <taxon>Eubacteriales</taxon>
        <taxon>Clostridiaceae</taxon>
        <taxon>Clostridium</taxon>
    </lineage>
</organism>
<dbReference type="PANTHER" id="PTHR37943:SF1">
    <property type="entry name" value="PROTEIN VES"/>
    <property type="match status" value="1"/>
</dbReference>
<sequence length="207" mass="23795">MKYNVELLTQENYKPTYWSGGMATELTTYPVTSDYASRNFLWRLGIAKIDIPESTFSSLPEVYRKFMVVDGEITLDHENKYKKLLKSFEQDSFMGDWTTRTYGTATVFNLMTRENYDGLLLHLNINSNKQLKFQHTTPADKELVAICFYTINGGFNTSINDSIFEAVSNDLLIIDCPNKDRNHEFMLSNNTSEATDIIVSIIYKEGL</sequence>
<evidence type="ECO:0000313" key="1">
    <source>
        <dbReference type="EMBL" id="QAA32288.1"/>
    </source>
</evidence>
<dbReference type="Pfam" id="PF05962">
    <property type="entry name" value="HutD"/>
    <property type="match status" value="1"/>
</dbReference>
<dbReference type="Gene3D" id="2.60.120.10">
    <property type="entry name" value="Jelly Rolls"/>
    <property type="match status" value="1"/>
</dbReference>
<dbReference type="Proteomes" id="UP000286268">
    <property type="component" value="Chromosome"/>
</dbReference>
<keyword evidence="2" id="KW-1185">Reference proteome</keyword>
<reference evidence="1 2" key="1">
    <citation type="submission" date="2018-01" db="EMBL/GenBank/DDBJ databases">
        <title>Genome Sequencing and Assembly of Anaerobacter polyendosporus strain CT4.</title>
        <authorList>
            <person name="Tachaapaikoon C."/>
            <person name="Sutheeworapong S."/>
            <person name="Jenjaroenpun P."/>
            <person name="Wongsurawat T."/>
            <person name="Nookeaw I."/>
            <person name="Cheawchanlertfa P."/>
            <person name="Kosugi A."/>
            <person name="Cheevadhanarak S."/>
            <person name="Ratanakhanokchai K."/>
        </authorList>
    </citation>
    <scope>NUCLEOTIDE SEQUENCE [LARGE SCALE GENOMIC DNA]</scope>
    <source>
        <strain evidence="1 2">CT4</strain>
    </source>
</reference>
<accession>A0A410DTF6</accession>
<dbReference type="SUPFAM" id="SSF51182">
    <property type="entry name" value="RmlC-like cupins"/>
    <property type="match status" value="1"/>
</dbReference>
<dbReference type="InterPro" id="IPR010282">
    <property type="entry name" value="Uncharacterised_HutD/Ves"/>
</dbReference>
<dbReference type="PANTHER" id="PTHR37943">
    <property type="entry name" value="PROTEIN VES"/>
    <property type="match status" value="1"/>
</dbReference>